<dbReference type="Gene3D" id="1.10.3720.10">
    <property type="entry name" value="MetI-like"/>
    <property type="match status" value="1"/>
</dbReference>
<dbReference type="SUPFAM" id="SSF161098">
    <property type="entry name" value="MetI-like"/>
    <property type="match status" value="1"/>
</dbReference>
<sequence length="279" mass="31586">MLATRQRGANWRRTRIGLYVVAIAYALVSLLPFLWSLYTSLKPTSEVFQLLVPWKTLTVASYASILHDFPFARWFLNSLIVSVIVTVGNLIVNTFAGYAFARLRFPFRGFLFYLFLGIMMIPGQVVLVPIYIILVNLGWINSYAGLTIPFLLSSTMVFLSRQFFLGIPKELEEAARIDGVGHWGMFFRIMLPLSRPLLAAQTILTFQGNWNSFLWPLLIGQTTSMYTLPVGLNSFYGQYNAYWNSVMAGMLLLTVPMMIIFVIFQRQFVQGVASAGLKG</sequence>
<gene>
    <name evidence="9" type="ORF">SAMN04489725_103157</name>
</gene>
<proteinExistence type="inferred from homology"/>
<evidence type="ECO:0000313" key="9">
    <source>
        <dbReference type="EMBL" id="SDW23279.1"/>
    </source>
</evidence>
<protein>
    <submittedName>
        <fullName evidence="9">Carbohydrate ABC transporter membrane protein 2, CUT1 family</fullName>
    </submittedName>
</protein>
<accession>A0A1H2RXE5</accession>
<evidence type="ECO:0000256" key="4">
    <source>
        <dbReference type="ARBA" id="ARBA00022692"/>
    </source>
</evidence>
<evidence type="ECO:0000313" key="10">
    <source>
        <dbReference type="Proteomes" id="UP000182589"/>
    </source>
</evidence>
<dbReference type="STRING" id="89784.SAMN04489725_103157"/>
<dbReference type="PROSITE" id="PS50928">
    <property type="entry name" value="ABC_TM1"/>
    <property type="match status" value="1"/>
</dbReference>
<evidence type="ECO:0000256" key="6">
    <source>
        <dbReference type="ARBA" id="ARBA00023136"/>
    </source>
</evidence>
<dbReference type="InterPro" id="IPR035906">
    <property type="entry name" value="MetI-like_sf"/>
</dbReference>
<keyword evidence="10" id="KW-1185">Reference proteome</keyword>
<keyword evidence="2 7" id="KW-0813">Transport</keyword>
<dbReference type="GO" id="GO:0055085">
    <property type="term" value="P:transmembrane transport"/>
    <property type="evidence" value="ECO:0007669"/>
    <property type="project" value="InterPro"/>
</dbReference>
<dbReference type="CDD" id="cd06261">
    <property type="entry name" value="TM_PBP2"/>
    <property type="match status" value="1"/>
</dbReference>
<dbReference type="PANTHER" id="PTHR43744:SF12">
    <property type="entry name" value="ABC TRANSPORTER PERMEASE PROTEIN MG189-RELATED"/>
    <property type="match status" value="1"/>
</dbReference>
<name>A0A1H2RXE5_9BACL</name>
<evidence type="ECO:0000256" key="3">
    <source>
        <dbReference type="ARBA" id="ARBA00022475"/>
    </source>
</evidence>
<feature type="domain" description="ABC transmembrane type-1" evidence="8">
    <location>
        <begin position="75"/>
        <end position="264"/>
    </location>
</feature>
<feature type="transmembrane region" description="Helical" evidence="7">
    <location>
        <begin position="213"/>
        <end position="236"/>
    </location>
</feature>
<evidence type="ECO:0000256" key="7">
    <source>
        <dbReference type="RuleBase" id="RU363032"/>
    </source>
</evidence>
<keyword evidence="5 7" id="KW-1133">Transmembrane helix</keyword>
<dbReference type="PANTHER" id="PTHR43744">
    <property type="entry name" value="ABC TRANSPORTER PERMEASE PROTEIN MG189-RELATED-RELATED"/>
    <property type="match status" value="1"/>
</dbReference>
<reference evidence="10" key="1">
    <citation type="submission" date="2016-10" db="EMBL/GenBank/DDBJ databases">
        <authorList>
            <person name="Varghese N."/>
        </authorList>
    </citation>
    <scope>NUCLEOTIDE SEQUENCE [LARGE SCALE GENOMIC DNA]</scope>
    <source>
        <strain evidence="10">DSM 12489</strain>
    </source>
</reference>
<feature type="transmembrane region" description="Helical" evidence="7">
    <location>
        <begin position="242"/>
        <end position="264"/>
    </location>
</feature>
<keyword evidence="6 7" id="KW-0472">Membrane</keyword>
<dbReference type="Proteomes" id="UP000182589">
    <property type="component" value="Unassembled WGS sequence"/>
</dbReference>
<organism evidence="9 10">
    <name type="scientific">Alicyclobacillus hesperidum</name>
    <dbReference type="NCBI Taxonomy" id="89784"/>
    <lineage>
        <taxon>Bacteria</taxon>
        <taxon>Bacillati</taxon>
        <taxon>Bacillota</taxon>
        <taxon>Bacilli</taxon>
        <taxon>Bacillales</taxon>
        <taxon>Alicyclobacillaceae</taxon>
        <taxon>Alicyclobacillus</taxon>
    </lineage>
</organism>
<dbReference type="Pfam" id="PF00528">
    <property type="entry name" value="BPD_transp_1"/>
    <property type="match status" value="1"/>
</dbReference>
<comment type="subcellular location">
    <subcellularLocation>
        <location evidence="1 7">Cell membrane</location>
        <topology evidence="1 7">Multi-pass membrane protein</topology>
    </subcellularLocation>
</comment>
<feature type="transmembrane region" description="Helical" evidence="7">
    <location>
        <begin position="16"/>
        <end position="38"/>
    </location>
</feature>
<evidence type="ECO:0000256" key="1">
    <source>
        <dbReference type="ARBA" id="ARBA00004651"/>
    </source>
</evidence>
<comment type="similarity">
    <text evidence="7">Belongs to the binding-protein-dependent transport system permease family.</text>
</comment>
<dbReference type="RefSeq" id="WP_006447458.1">
    <property type="nucleotide sequence ID" value="NZ_FNOJ01000003.1"/>
</dbReference>
<evidence type="ECO:0000259" key="8">
    <source>
        <dbReference type="PROSITE" id="PS50928"/>
    </source>
</evidence>
<feature type="transmembrane region" description="Helical" evidence="7">
    <location>
        <begin position="110"/>
        <end position="134"/>
    </location>
</feature>
<evidence type="ECO:0000256" key="5">
    <source>
        <dbReference type="ARBA" id="ARBA00022989"/>
    </source>
</evidence>
<dbReference type="AlphaFoldDB" id="A0A1H2RXE5"/>
<evidence type="ECO:0000256" key="2">
    <source>
        <dbReference type="ARBA" id="ARBA00022448"/>
    </source>
</evidence>
<dbReference type="GO" id="GO:0005886">
    <property type="term" value="C:plasma membrane"/>
    <property type="evidence" value="ECO:0007669"/>
    <property type="project" value="UniProtKB-SubCell"/>
</dbReference>
<feature type="transmembrane region" description="Helical" evidence="7">
    <location>
        <begin position="140"/>
        <end position="159"/>
    </location>
</feature>
<feature type="transmembrane region" description="Helical" evidence="7">
    <location>
        <begin position="74"/>
        <end position="98"/>
    </location>
</feature>
<dbReference type="InterPro" id="IPR000515">
    <property type="entry name" value="MetI-like"/>
</dbReference>
<keyword evidence="3" id="KW-1003">Cell membrane</keyword>
<keyword evidence="4 7" id="KW-0812">Transmembrane</keyword>
<dbReference type="EMBL" id="FNOJ01000003">
    <property type="protein sequence ID" value="SDW23279.1"/>
    <property type="molecule type" value="Genomic_DNA"/>
</dbReference>